<organism evidence="7 8">
    <name type="scientific">Thraustotheca clavata</name>
    <dbReference type="NCBI Taxonomy" id="74557"/>
    <lineage>
        <taxon>Eukaryota</taxon>
        <taxon>Sar</taxon>
        <taxon>Stramenopiles</taxon>
        <taxon>Oomycota</taxon>
        <taxon>Saprolegniomycetes</taxon>
        <taxon>Saprolegniales</taxon>
        <taxon>Achlyaceae</taxon>
        <taxon>Thraustotheca</taxon>
    </lineage>
</organism>
<dbReference type="SUPFAM" id="SSF64005">
    <property type="entry name" value="Undecaprenyl diphosphate synthase"/>
    <property type="match status" value="1"/>
</dbReference>
<comment type="cofactor">
    <cofactor evidence="1">
        <name>Mg(2+)</name>
        <dbReference type="ChEBI" id="CHEBI:18420"/>
    </cofactor>
</comment>
<evidence type="ECO:0000256" key="4">
    <source>
        <dbReference type="ARBA" id="ARBA00022723"/>
    </source>
</evidence>
<dbReference type="AlphaFoldDB" id="A0A1V9Y6S2"/>
<accession>A0A1V9Y6S2</accession>
<dbReference type="GO" id="GO:0045547">
    <property type="term" value="F:ditrans,polycis-polyprenyl diphosphate synthase [(2E,6E)-farnesyl diphosphate specific] activity"/>
    <property type="evidence" value="ECO:0007669"/>
    <property type="project" value="TreeGrafter"/>
</dbReference>
<keyword evidence="6" id="KW-0812">Transmembrane</keyword>
<evidence type="ECO:0000256" key="1">
    <source>
        <dbReference type="ARBA" id="ARBA00001946"/>
    </source>
</evidence>
<dbReference type="InterPro" id="IPR001441">
    <property type="entry name" value="UPP_synth-like"/>
</dbReference>
<evidence type="ECO:0000256" key="6">
    <source>
        <dbReference type="RuleBase" id="RU363018"/>
    </source>
</evidence>
<dbReference type="GO" id="GO:0046872">
    <property type="term" value="F:metal ion binding"/>
    <property type="evidence" value="ECO:0007669"/>
    <property type="project" value="UniProtKB-KW"/>
</dbReference>
<dbReference type="CDD" id="cd00475">
    <property type="entry name" value="Cis_IPPS"/>
    <property type="match status" value="1"/>
</dbReference>
<dbReference type="Pfam" id="PF01255">
    <property type="entry name" value="Prenyltransf"/>
    <property type="match status" value="1"/>
</dbReference>
<feature type="transmembrane region" description="Helical" evidence="6">
    <location>
        <begin position="35"/>
        <end position="57"/>
    </location>
</feature>
<gene>
    <name evidence="7" type="ORF">THRCLA_11768</name>
</gene>
<comment type="similarity">
    <text evidence="2 6">Belongs to the UPP synthase family.</text>
</comment>
<dbReference type="HAMAP" id="MF_01139">
    <property type="entry name" value="ISPT"/>
    <property type="match status" value="1"/>
</dbReference>
<dbReference type="InterPro" id="IPR036424">
    <property type="entry name" value="UPP_synth-like_sf"/>
</dbReference>
<dbReference type="Proteomes" id="UP000243217">
    <property type="component" value="Unassembled WGS sequence"/>
</dbReference>
<dbReference type="NCBIfam" id="TIGR00055">
    <property type="entry name" value="uppS"/>
    <property type="match status" value="1"/>
</dbReference>
<keyword evidence="6" id="KW-0472">Membrane</keyword>
<dbReference type="EMBL" id="JNBS01005004">
    <property type="protein sequence ID" value="OQR81396.1"/>
    <property type="molecule type" value="Genomic_DNA"/>
</dbReference>
<dbReference type="PANTHER" id="PTHR10291:SF43">
    <property type="entry name" value="DEHYDRODOLICHYL DIPHOSPHATE SYNTHASE COMPLEX SUBUNIT DHDDS"/>
    <property type="match status" value="1"/>
</dbReference>
<name>A0A1V9Y6S2_9STRA</name>
<dbReference type="STRING" id="74557.A0A1V9Y6S2"/>
<evidence type="ECO:0000256" key="3">
    <source>
        <dbReference type="ARBA" id="ARBA00022679"/>
    </source>
</evidence>
<sequence>MEFNVLYYPYSHTLPASLQATKYVAVNTIYNAFELYWLCILPLLFLGIPLCLSCIPLEISMPYKMRNKAAMIPTIPGQWDPKWIVPKHIAVIMDGNRRYGRTRYGLPIKGHQEGSQRVVDFMHWCSNAGVKVLTVYAFSTENWGREKTEVDALMNIFTSFMNDIIPQALERDMCIRVLVSDGAKLPAHIAQAINKIEAATAHCKSFTLNICASYGSRSEMVHACQAIASKVANGTMNIDDINEATFGQHLLTKDIPDPDLMIRTSGESRISNFLLYQIAYSELLFVDKMWPELQYEDFVQIIQQYNSRKRRFGK</sequence>
<keyword evidence="5" id="KW-0460">Magnesium</keyword>
<dbReference type="InterPro" id="IPR018520">
    <property type="entry name" value="UPP_synth-like_CS"/>
</dbReference>
<comment type="caution">
    <text evidence="7">The sequence shown here is derived from an EMBL/GenBank/DDBJ whole genome shotgun (WGS) entry which is preliminary data.</text>
</comment>
<evidence type="ECO:0000313" key="7">
    <source>
        <dbReference type="EMBL" id="OQR81396.1"/>
    </source>
</evidence>
<evidence type="ECO:0000313" key="8">
    <source>
        <dbReference type="Proteomes" id="UP000243217"/>
    </source>
</evidence>
<dbReference type="PANTHER" id="PTHR10291">
    <property type="entry name" value="DEHYDRODOLICHYL DIPHOSPHATE SYNTHASE FAMILY MEMBER"/>
    <property type="match status" value="1"/>
</dbReference>
<dbReference type="EC" id="2.5.1.-" evidence="6"/>
<dbReference type="PROSITE" id="PS01066">
    <property type="entry name" value="UPP_SYNTHASE"/>
    <property type="match status" value="1"/>
</dbReference>
<reference evidence="7 8" key="1">
    <citation type="journal article" date="2014" name="Genome Biol. Evol.">
        <title>The secreted proteins of Achlya hypogyna and Thraustotheca clavata identify the ancestral oomycete secretome and reveal gene acquisitions by horizontal gene transfer.</title>
        <authorList>
            <person name="Misner I."/>
            <person name="Blouin N."/>
            <person name="Leonard G."/>
            <person name="Richards T.A."/>
            <person name="Lane C.E."/>
        </authorList>
    </citation>
    <scope>NUCLEOTIDE SEQUENCE [LARGE SCALE GENOMIC DNA]</scope>
    <source>
        <strain evidence="7 8">ATCC 34112</strain>
    </source>
</reference>
<dbReference type="Gene3D" id="3.40.1180.10">
    <property type="entry name" value="Decaprenyl diphosphate synthase-like"/>
    <property type="match status" value="1"/>
</dbReference>
<keyword evidence="4" id="KW-0479">Metal-binding</keyword>
<dbReference type="GO" id="GO:0005783">
    <property type="term" value="C:endoplasmic reticulum"/>
    <property type="evidence" value="ECO:0007669"/>
    <property type="project" value="TreeGrafter"/>
</dbReference>
<dbReference type="GO" id="GO:0016094">
    <property type="term" value="P:polyprenol biosynthetic process"/>
    <property type="evidence" value="ECO:0007669"/>
    <property type="project" value="TreeGrafter"/>
</dbReference>
<protein>
    <recommendedName>
        <fullName evidence="6">Alkyl transferase</fullName>
        <ecNumber evidence="6">2.5.1.-</ecNumber>
    </recommendedName>
</protein>
<keyword evidence="8" id="KW-1185">Reference proteome</keyword>
<dbReference type="FunFam" id="3.40.1180.10:FF:000003">
    <property type="entry name" value="Isoprenyl transferase 2"/>
    <property type="match status" value="1"/>
</dbReference>
<evidence type="ECO:0000256" key="5">
    <source>
        <dbReference type="ARBA" id="ARBA00022842"/>
    </source>
</evidence>
<keyword evidence="3 6" id="KW-0808">Transferase</keyword>
<proteinExistence type="inferred from homology"/>
<evidence type="ECO:0000256" key="2">
    <source>
        <dbReference type="ARBA" id="ARBA00005432"/>
    </source>
</evidence>
<keyword evidence="6" id="KW-1133">Transmembrane helix</keyword>
<dbReference type="OrthoDB" id="4173905at2759"/>